<accession>A0A9P8GQ68</accession>
<gene>
    <name evidence="1" type="ORF">KCV03_g287</name>
</gene>
<protein>
    <submittedName>
        <fullName evidence="1">Uncharacterized protein</fullName>
    </submittedName>
</protein>
<dbReference type="Proteomes" id="UP000767238">
    <property type="component" value="Unassembled WGS sequence"/>
</dbReference>
<proteinExistence type="predicted"/>
<organism evidence="1 2">
    <name type="scientific">Aureobasidium melanogenum</name>
    <name type="common">Aureobasidium pullulans var. melanogenum</name>
    <dbReference type="NCBI Taxonomy" id="46634"/>
    <lineage>
        <taxon>Eukaryota</taxon>
        <taxon>Fungi</taxon>
        <taxon>Dikarya</taxon>
        <taxon>Ascomycota</taxon>
        <taxon>Pezizomycotina</taxon>
        <taxon>Dothideomycetes</taxon>
        <taxon>Dothideomycetidae</taxon>
        <taxon>Dothideales</taxon>
        <taxon>Saccotheciaceae</taxon>
        <taxon>Aureobasidium</taxon>
    </lineage>
</organism>
<dbReference type="AlphaFoldDB" id="A0A9P8GQ68"/>
<sequence length="211" mass="24115">MVAEDSKTSAVAVLEIGDAEGDFEDGTEDDVDIDKLVMFPLVDLNVDIVLDVDERVVLFRFAVLESVDLGADSLAETVLNNVEVDMSVVNVVNWLFEGDLGEKVKFRQAERQYKRWVTTFVQQKPYSPRRTGSQTQSVVNQNLFSNESTAEQSGLECRHMRECVCRREEPAPREERRRCRARHVALRRLARWGSRCSKQSKHVPTKHCTRS</sequence>
<feature type="non-terminal residue" evidence="1">
    <location>
        <position position="211"/>
    </location>
</feature>
<reference evidence="1" key="1">
    <citation type="journal article" date="2021" name="J Fungi (Basel)">
        <title>Virulence traits and population genomics of the black yeast Aureobasidium melanogenum.</title>
        <authorList>
            <person name="Cernosa A."/>
            <person name="Sun X."/>
            <person name="Gostincar C."/>
            <person name="Fang C."/>
            <person name="Gunde-Cimerman N."/>
            <person name="Song Z."/>
        </authorList>
    </citation>
    <scope>NUCLEOTIDE SEQUENCE</scope>
    <source>
        <strain evidence="1">EXF-8016</strain>
    </source>
</reference>
<comment type="caution">
    <text evidence="1">The sequence shown here is derived from an EMBL/GenBank/DDBJ whole genome shotgun (WGS) entry which is preliminary data.</text>
</comment>
<evidence type="ECO:0000313" key="2">
    <source>
        <dbReference type="Proteomes" id="UP000767238"/>
    </source>
</evidence>
<name>A0A9P8GQ68_AURME</name>
<evidence type="ECO:0000313" key="1">
    <source>
        <dbReference type="EMBL" id="KAH0238077.1"/>
    </source>
</evidence>
<dbReference type="EMBL" id="JAHFYH010000001">
    <property type="protein sequence ID" value="KAH0238077.1"/>
    <property type="molecule type" value="Genomic_DNA"/>
</dbReference>
<reference evidence="1" key="2">
    <citation type="submission" date="2021-08" db="EMBL/GenBank/DDBJ databases">
        <authorList>
            <person name="Gostincar C."/>
            <person name="Sun X."/>
            <person name="Song Z."/>
            <person name="Gunde-Cimerman N."/>
        </authorList>
    </citation>
    <scope>NUCLEOTIDE SEQUENCE</scope>
    <source>
        <strain evidence="1">EXF-8016</strain>
    </source>
</reference>